<dbReference type="Pfam" id="PF13561">
    <property type="entry name" value="adh_short_C2"/>
    <property type="match status" value="1"/>
</dbReference>
<sequence>MTARMAGKTVIVFGGGSVGGEINNGLAAALTYAEEGGNVFVVDVSPDAVKGSVEKLAELKDARNLSISIGGAVADVSDNAAVEASVRDCVSQVGKPSVLHNNVGIARMGGPIEMGLDEWDLVMRVNLTSAFITTKHVLPIFLEQGYGSIVNIASVGGMRYLGYNYPSYSATKGGLIQFTVNLALEYADKGIRANAVAPGFIETPMMYKQIAGNYPSIEAMLEARHALSPTGKMGTSFDVAQAALFLASDESKYVNGVCLPVDGGLTASVGQ</sequence>
<keyword evidence="4" id="KW-1185">Reference proteome</keyword>
<dbReference type="PRINTS" id="PR00081">
    <property type="entry name" value="GDHRDH"/>
</dbReference>
<evidence type="ECO:0000313" key="3">
    <source>
        <dbReference type="EMBL" id="MDQ0674718.1"/>
    </source>
</evidence>
<dbReference type="EMBL" id="JAUSXB010000001">
    <property type="protein sequence ID" value="MDQ0674718.1"/>
    <property type="molecule type" value="Genomic_DNA"/>
</dbReference>
<reference evidence="3 4" key="1">
    <citation type="submission" date="2023-07" db="EMBL/GenBank/DDBJ databases">
        <title>Comparative genomics of wheat-associated soil bacteria to identify genetic determinants of phenazine resistance.</title>
        <authorList>
            <person name="Mouncey N."/>
        </authorList>
    </citation>
    <scope>NUCLEOTIDE SEQUENCE [LARGE SCALE GENOMIC DNA]</scope>
    <source>
        <strain evidence="3 4">W1I3</strain>
    </source>
</reference>
<evidence type="ECO:0000256" key="2">
    <source>
        <dbReference type="ARBA" id="ARBA00023002"/>
    </source>
</evidence>
<dbReference type="InterPro" id="IPR051122">
    <property type="entry name" value="SDR_DHRS6-like"/>
</dbReference>
<dbReference type="InterPro" id="IPR036291">
    <property type="entry name" value="NAD(P)-bd_dom_sf"/>
</dbReference>
<accession>A0ABU0PL76</accession>
<dbReference type="RefSeq" id="WP_306636509.1">
    <property type="nucleotide sequence ID" value="NZ_JAUSXB010000001.1"/>
</dbReference>
<dbReference type="InterPro" id="IPR002347">
    <property type="entry name" value="SDR_fam"/>
</dbReference>
<comment type="similarity">
    <text evidence="1">Belongs to the short-chain dehydrogenases/reductases (SDR) family.</text>
</comment>
<dbReference type="InterPro" id="IPR020904">
    <property type="entry name" value="Sc_DH/Rdtase_CS"/>
</dbReference>
<dbReference type="CDD" id="cd05233">
    <property type="entry name" value="SDR_c"/>
    <property type="match status" value="1"/>
</dbReference>
<dbReference type="Gene3D" id="3.40.50.720">
    <property type="entry name" value="NAD(P)-binding Rossmann-like Domain"/>
    <property type="match status" value="1"/>
</dbReference>
<proteinExistence type="inferred from homology"/>
<organism evidence="3 4">
    <name type="scientific">Pseudarthrobacter siccitolerans</name>
    <dbReference type="NCBI Taxonomy" id="861266"/>
    <lineage>
        <taxon>Bacteria</taxon>
        <taxon>Bacillati</taxon>
        <taxon>Actinomycetota</taxon>
        <taxon>Actinomycetes</taxon>
        <taxon>Micrococcales</taxon>
        <taxon>Micrococcaceae</taxon>
        <taxon>Pseudarthrobacter</taxon>
    </lineage>
</organism>
<protein>
    <submittedName>
        <fullName evidence="3">NAD(P)-dependent dehydrogenase (Short-subunit alcohol dehydrogenase family)</fullName>
    </submittedName>
</protein>
<dbReference type="PANTHER" id="PTHR43477:SF1">
    <property type="entry name" value="DIHYDROANTICAPSIN 7-DEHYDROGENASE"/>
    <property type="match status" value="1"/>
</dbReference>
<dbReference type="PANTHER" id="PTHR43477">
    <property type="entry name" value="DIHYDROANTICAPSIN 7-DEHYDROGENASE"/>
    <property type="match status" value="1"/>
</dbReference>
<evidence type="ECO:0000313" key="4">
    <source>
        <dbReference type="Proteomes" id="UP001236806"/>
    </source>
</evidence>
<gene>
    <name evidence="3" type="ORF">QFZ36_002279</name>
</gene>
<keyword evidence="2" id="KW-0560">Oxidoreductase</keyword>
<dbReference type="PROSITE" id="PS00061">
    <property type="entry name" value="ADH_SHORT"/>
    <property type="match status" value="1"/>
</dbReference>
<comment type="caution">
    <text evidence="3">The sequence shown here is derived from an EMBL/GenBank/DDBJ whole genome shotgun (WGS) entry which is preliminary data.</text>
</comment>
<dbReference type="SUPFAM" id="SSF51735">
    <property type="entry name" value="NAD(P)-binding Rossmann-fold domains"/>
    <property type="match status" value="1"/>
</dbReference>
<name>A0ABU0PL76_9MICC</name>
<dbReference type="PRINTS" id="PR00080">
    <property type="entry name" value="SDRFAMILY"/>
</dbReference>
<evidence type="ECO:0000256" key="1">
    <source>
        <dbReference type="ARBA" id="ARBA00006484"/>
    </source>
</evidence>
<dbReference type="Proteomes" id="UP001236806">
    <property type="component" value="Unassembled WGS sequence"/>
</dbReference>